<gene>
    <name evidence="1" type="ORF">NARC_150131</name>
</gene>
<evidence type="ECO:0000313" key="1">
    <source>
        <dbReference type="EMBL" id="TVP39537.1"/>
    </source>
</evidence>
<evidence type="ECO:0000313" key="2">
    <source>
        <dbReference type="Proteomes" id="UP000315289"/>
    </source>
</evidence>
<dbReference type="AlphaFoldDB" id="A0A557SSE5"/>
<accession>A0A557SSE5</accession>
<dbReference type="Proteomes" id="UP000315289">
    <property type="component" value="Unassembled WGS sequence"/>
</dbReference>
<dbReference type="OrthoDB" id="6817at2157"/>
<comment type="caution">
    <text evidence="1">The sequence shown here is derived from an EMBL/GenBank/DDBJ whole genome shotgun (WGS) entry which is preliminary data.</text>
</comment>
<protein>
    <submittedName>
        <fullName evidence="1">Uncharacterized protein</fullName>
    </submittedName>
</protein>
<proteinExistence type="predicted"/>
<organism evidence="1 2">
    <name type="scientific">Candidatus Nitrosocosmicus arcticus</name>
    <dbReference type="NCBI Taxonomy" id="2035267"/>
    <lineage>
        <taxon>Archaea</taxon>
        <taxon>Nitrososphaerota</taxon>
        <taxon>Nitrososphaeria</taxon>
        <taxon>Nitrososphaerales</taxon>
        <taxon>Nitrososphaeraceae</taxon>
        <taxon>Candidatus Nitrosocosmicus</taxon>
    </lineage>
</organism>
<reference evidence="1 2" key="1">
    <citation type="journal article" date="2019" name="Front. Microbiol.">
        <title>Ammonia Oxidation by the Arctic Terrestrial Thaumarchaeote Candidatus Nitrosocosmicus arcticus Is Stimulated by Increasing Temperatures.</title>
        <authorList>
            <person name="Alves R.J.E."/>
            <person name="Kerou M."/>
            <person name="Zappe A."/>
            <person name="Bittner R."/>
            <person name="Abby S.S."/>
            <person name="Schmidt H.A."/>
            <person name="Pfeifer K."/>
            <person name="Schleper C."/>
        </authorList>
    </citation>
    <scope>NUCLEOTIDE SEQUENCE [LARGE SCALE GENOMIC DNA]</scope>
    <source>
        <strain evidence="1 2">Kfb</strain>
    </source>
</reference>
<dbReference type="EMBL" id="VOAH01000015">
    <property type="protein sequence ID" value="TVP39537.1"/>
    <property type="molecule type" value="Genomic_DNA"/>
</dbReference>
<name>A0A557SSE5_9ARCH</name>
<dbReference type="RefSeq" id="WP_144733881.1">
    <property type="nucleotide sequence ID" value="NZ_ML675590.1"/>
</dbReference>
<sequence>MQSSTSSNNKDKIAYFGVININENGRNIGAVDIWRSLITKNLFCEEKRLGILDITDKIGMPEIKDDEIWAVAINKFRKGKDRWKLISIVEDGKTEFVDTDDETKIIVDTSNFKIIDKEWWSFLVSENVNKSIEITEELK</sequence>
<keyword evidence="2" id="KW-1185">Reference proteome</keyword>